<accession>A0ACC0GS68</accession>
<sequence>MLKLSSSEALLPQLHSYGGAVLQHNVDGKRDHMLQKHRERPTWHLEGKILGKSDADPITARNEISDFGLAKWLPEKWLHHIVHPIEGTFGYMAPEYFMHGIVDEKTDIFAFGVLLLEIATGHHAVDSYRQSLVMRIIDFGSAVDEFTRKHLYGLYGPSSSEQTYYHTPSEALLNASRFQGSTSTALKYDLWSVGVVALEMIVGTPYVFQLSHQSYAVLILQSESLHEDEMNLLFRFRSFAALCNKMTRDLEHLRGRKERIAEDWLSVSDAHIFNLCPEDEHRKVINR</sequence>
<reference evidence="1 2" key="1">
    <citation type="journal article" date="2022" name="Plant J.">
        <title>Chromosome-level genome of Camellia lanceoleosa provides a valuable resource for understanding genome evolution and self-incompatibility.</title>
        <authorList>
            <person name="Gong W."/>
            <person name="Xiao S."/>
            <person name="Wang L."/>
            <person name="Liao Z."/>
            <person name="Chang Y."/>
            <person name="Mo W."/>
            <person name="Hu G."/>
            <person name="Li W."/>
            <person name="Zhao G."/>
            <person name="Zhu H."/>
            <person name="Hu X."/>
            <person name="Ji K."/>
            <person name="Xiang X."/>
            <person name="Song Q."/>
            <person name="Yuan D."/>
            <person name="Jin S."/>
            <person name="Zhang L."/>
        </authorList>
    </citation>
    <scope>NUCLEOTIDE SEQUENCE [LARGE SCALE GENOMIC DNA]</scope>
    <source>
        <strain evidence="1">SQ_2022a</strain>
    </source>
</reference>
<proteinExistence type="predicted"/>
<name>A0ACC0GS68_9ERIC</name>
<evidence type="ECO:0000313" key="1">
    <source>
        <dbReference type="EMBL" id="KAI8003884.1"/>
    </source>
</evidence>
<dbReference type="EMBL" id="CM045766">
    <property type="protein sequence ID" value="KAI8003884.1"/>
    <property type="molecule type" value="Genomic_DNA"/>
</dbReference>
<comment type="caution">
    <text evidence="1">The sequence shown here is derived from an EMBL/GenBank/DDBJ whole genome shotgun (WGS) entry which is preliminary data.</text>
</comment>
<gene>
    <name evidence="1" type="ORF">LOK49_LG08G00626</name>
</gene>
<evidence type="ECO:0000313" key="2">
    <source>
        <dbReference type="Proteomes" id="UP001060215"/>
    </source>
</evidence>
<protein>
    <submittedName>
        <fullName evidence="1">Receptor-like cytosolic serine/threonine-protein kinase RBK1</fullName>
    </submittedName>
</protein>
<organism evidence="1 2">
    <name type="scientific">Camellia lanceoleosa</name>
    <dbReference type="NCBI Taxonomy" id="1840588"/>
    <lineage>
        <taxon>Eukaryota</taxon>
        <taxon>Viridiplantae</taxon>
        <taxon>Streptophyta</taxon>
        <taxon>Embryophyta</taxon>
        <taxon>Tracheophyta</taxon>
        <taxon>Spermatophyta</taxon>
        <taxon>Magnoliopsida</taxon>
        <taxon>eudicotyledons</taxon>
        <taxon>Gunneridae</taxon>
        <taxon>Pentapetalae</taxon>
        <taxon>asterids</taxon>
        <taxon>Ericales</taxon>
        <taxon>Theaceae</taxon>
        <taxon>Camellia</taxon>
    </lineage>
</organism>
<keyword evidence="2" id="KW-1185">Reference proteome</keyword>
<dbReference type="Proteomes" id="UP001060215">
    <property type="component" value="Chromosome 9"/>
</dbReference>